<name>I0IBM3_PHYMF</name>
<keyword evidence="13" id="KW-1185">Reference proteome</keyword>
<evidence type="ECO:0000256" key="1">
    <source>
        <dbReference type="ARBA" id="ARBA00006521"/>
    </source>
</evidence>
<feature type="domain" description="Uracil-DNA glycosylase-like" evidence="11">
    <location>
        <begin position="346"/>
        <end position="506"/>
    </location>
</feature>
<evidence type="ECO:0000256" key="4">
    <source>
        <dbReference type="ARBA" id="ARBA00022723"/>
    </source>
</evidence>
<dbReference type="Pfam" id="PF13566">
    <property type="entry name" value="DUF4130"/>
    <property type="match status" value="1"/>
</dbReference>
<evidence type="ECO:0000313" key="12">
    <source>
        <dbReference type="EMBL" id="BAM02661.1"/>
    </source>
</evidence>
<feature type="region of interest" description="Disordered" evidence="10">
    <location>
        <begin position="271"/>
        <end position="312"/>
    </location>
</feature>
<dbReference type="KEGG" id="phm:PSMK_05020"/>
<evidence type="ECO:0000256" key="8">
    <source>
        <dbReference type="ARBA" id="ARBA00023014"/>
    </source>
</evidence>
<dbReference type="InterPro" id="IPR036895">
    <property type="entry name" value="Uracil-DNA_glycosylase-like_sf"/>
</dbReference>
<dbReference type="Gene3D" id="3.40.470.10">
    <property type="entry name" value="Uracil-DNA glycosylase-like domain"/>
    <property type="match status" value="1"/>
</dbReference>
<dbReference type="InterPro" id="IPR023875">
    <property type="entry name" value="DNA_repair_put"/>
</dbReference>
<dbReference type="InterPro" id="IPR005122">
    <property type="entry name" value="Uracil-DNA_glycosylase-like"/>
</dbReference>
<keyword evidence="3" id="KW-0004">4Fe-4S</keyword>
<dbReference type="GO" id="GO:0046872">
    <property type="term" value="F:metal ion binding"/>
    <property type="evidence" value="ECO:0007669"/>
    <property type="project" value="UniProtKB-KW"/>
</dbReference>
<dbReference type="AlphaFoldDB" id="I0IBM3"/>
<dbReference type="GO" id="GO:0006281">
    <property type="term" value="P:DNA repair"/>
    <property type="evidence" value="ECO:0007669"/>
    <property type="project" value="UniProtKB-KW"/>
</dbReference>
<proteinExistence type="inferred from homology"/>
<dbReference type="InterPro" id="IPR005273">
    <property type="entry name" value="Ura-DNA_glyco_family4"/>
</dbReference>
<dbReference type="InterPro" id="IPR051536">
    <property type="entry name" value="UDG_Type-4/5"/>
</dbReference>
<evidence type="ECO:0000256" key="5">
    <source>
        <dbReference type="ARBA" id="ARBA00022763"/>
    </source>
</evidence>
<reference evidence="12 13" key="1">
    <citation type="submission" date="2012-02" db="EMBL/GenBank/DDBJ databases">
        <title>Complete genome sequence of Phycisphaera mikurensis NBRC 102666.</title>
        <authorList>
            <person name="Ankai A."/>
            <person name="Hosoyama A."/>
            <person name="Terui Y."/>
            <person name="Sekine M."/>
            <person name="Fukai R."/>
            <person name="Kato Y."/>
            <person name="Nakamura S."/>
            <person name="Yamada-Narita S."/>
            <person name="Kawakoshi A."/>
            <person name="Fukunaga Y."/>
            <person name="Yamazaki S."/>
            <person name="Fujita N."/>
        </authorList>
    </citation>
    <scope>NUCLEOTIDE SEQUENCE [LARGE SCALE GENOMIC DNA]</scope>
    <source>
        <strain evidence="13">NBRC 102666 / KCTC 22515 / FYK2301M01</strain>
    </source>
</reference>
<gene>
    <name evidence="12" type="ordered locus">PSMK_05020</name>
</gene>
<dbReference type="RefSeq" id="WP_014435881.1">
    <property type="nucleotide sequence ID" value="NC_017080.1"/>
</dbReference>
<keyword evidence="12" id="KW-0326">Glycosidase</keyword>
<dbReference type="OrthoDB" id="5290748at2"/>
<accession>I0IBM3</accession>
<dbReference type="STRING" id="1142394.PSMK_05020"/>
<dbReference type="EMBL" id="AP012338">
    <property type="protein sequence ID" value="BAM02661.1"/>
    <property type="molecule type" value="Genomic_DNA"/>
</dbReference>
<keyword evidence="5" id="KW-0227">DNA damage</keyword>
<organism evidence="12 13">
    <name type="scientific">Phycisphaera mikurensis (strain NBRC 102666 / KCTC 22515 / FYK2301M01)</name>
    <dbReference type="NCBI Taxonomy" id="1142394"/>
    <lineage>
        <taxon>Bacteria</taxon>
        <taxon>Pseudomonadati</taxon>
        <taxon>Planctomycetota</taxon>
        <taxon>Phycisphaerae</taxon>
        <taxon>Phycisphaerales</taxon>
        <taxon>Phycisphaeraceae</taxon>
        <taxon>Phycisphaera</taxon>
    </lineage>
</organism>
<keyword evidence="4" id="KW-0479">Metal-binding</keyword>
<evidence type="ECO:0000259" key="11">
    <source>
        <dbReference type="SMART" id="SM00986"/>
    </source>
</evidence>
<dbReference type="PANTHER" id="PTHR33693">
    <property type="entry name" value="TYPE-5 URACIL-DNA GLYCOSYLASE"/>
    <property type="match status" value="1"/>
</dbReference>
<keyword evidence="7" id="KW-0408">Iron</keyword>
<sequence length="517" mass="56864">MRTIAFDGSWAAWRGHARAALTAGETPASIAWHDLRLSEADPLFGPPEPSRGPSAPTAGNADGPRVARAFLPLGETVACHRDPAKWPLLYRLLFRLSREGATLLEDHADDDVRAARVMEKAIRRDAHKMHAFVRFREVPEPGFDEPRYVAFHRPDHLIVRRESGFFRKRFPAMRWSILTPDDCVHWDTRELDFKPGLTDEEVAEATSGDGDGFEAAWLAYYRSVFNPARVMLRAMRAEMPLKHWATLPETRQIPDMLAEVPERLEAFRKSSLGATREPIGPLPPTDPAMTAPSGSLFGGDEPAPHEPTANSAAPFVPEERSLDVLAEAARGCRGCPLFSPATQTVFGVGPQNAKVVLVGEQPGDNEDLQGEPFIGPAGQKLDGILERAGVDRSTVYVTNAVKHFKFEPRGKRRIHAKPAAREITACMPWLEAELDTIKPTVVVALGATAARALFGTGFKITKQHGEVSRTRWAPHTLATYHPSAILRAYTPQAGEDMERAMVEDLSQICDLLPPAAG</sequence>
<dbReference type="PATRIC" id="fig|1142394.8.peg.513"/>
<protein>
    <recommendedName>
        <fullName evidence="2">Type-4 uracil-DNA glycosylase</fullName>
    </recommendedName>
</protein>
<comment type="similarity">
    <text evidence="1">Belongs to the uracil-DNA glycosylase (UDG) superfamily. Type 4 (UDGa) family.</text>
</comment>
<dbReference type="CDD" id="cd10030">
    <property type="entry name" value="UDG-F4_TTUDGA_SPO1dp_like"/>
    <property type="match status" value="1"/>
</dbReference>
<dbReference type="eggNOG" id="COG1573">
    <property type="taxonomic scope" value="Bacteria"/>
</dbReference>
<dbReference type="NCBIfam" id="TIGR03914">
    <property type="entry name" value="UDG_fam_dom"/>
    <property type="match status" value="1"/>
</dbReference>
<dbReference type="HOGENOM" id="CLU_046101_1_0_0"/>
<keyword evidence="6 12" id="KW-0378">Hydrolase</keyword>
<evidence type="ECO:0000313" key="13">
    <source>
        <dbReference type="Proteomes" id="UP000007881"/>
    </source>
</evidence>
<dbReference type="GO" id="GO:0051539">
    <property type="term" value="F:4 iron, 4 sulfur cluster binding"/>
    <property type="evidence" value="ECO:0007669"/>
    <property type="project" value="UniProtKB-KW"/>
</dbReference>
<keyword evidence="9" id="KW-0234">DNA repair</keyword>
<feature type="region of interest" description="Disordered" evidence="10">
    <location>
        <begin position="42"/>
        <end position="63"/>
    </location>
</feature>
<dbReference type="PANTHER" id="PTHR33693:SF9">
    <property type="entry name" value="TYPE-4 URACIL-DNA GLYCOSYLASE"/>
    <property type="match status" value="1"/>
</dbReference>
<evidence type="ECO:0000256" key="7">
    <source>
        <dbReference type="ARBA" id="ARBA00023004"/>
    </source>
</evidence>
<dbReference type="GO" id="GO:0097506">
    <property type="term" value="F:deaminated base DNA N-glycosylase activity"/>
    <property type="evidence" value="ECO:0007669"/>
    <property type="project" value="UniProtKB-ARBA"/>
</dbReference>
<dbReference type="SUPFAM" id="SSF52141">
    <property type="entry name" value="Uracil-DNA glycosylase-like"/>
    <property type="match status" value="1"/>
</dbReference>
<dbReference type="Pfam" id="PF03167">
    <property type="entry name" value="UDG"/>
    <property type="match status" value="1"/>
</dbReference>
<evidence type="ECO:0000256" key="10">
    <source>
        <dbReference type="SAM" id="MobiDB-lite"/>
    </source>
</evidence>
<dbReference type="NCBIfam" id="TIGR00758">
    <property type="entry name" value="UDG_fam4"/>
    <property type="match status" value="1"/>
</dbReference>
<evidence type="ECO:0000256" key="6">
    <source>
        <dbReference type="ARBA" id="ARBA00022801"/>
    </source>
</evidence>
<evidence type="ECO:0000256" key="9">
    <source>
        <dbReference type="ARBA" id="ARBA00023204"/>
    </source>
</evidence>
<dbReference type="Proteomes" id="UP000007881">
    <property type="component" value="Chromosome"/>
</dbReference>
<dbReference type="SMART" id="SM00986">
    <property type="entry name" value="UDG"/>
    <property type="match status" value="1"/>
</dbReference>
<dbReference type="InterPro" id="IPR025404">
    <property type="entry name" value="DUF4130"/>
</dbReference>
<evidence type="ECO:0000256" key="2">
    <source>
        <dbReference type="ARBA" id="ARBA00019403"/>
    </source>
</evidence>
<evidence type="ECO:0000256" key="3">
    <source>
        <dbReference type="ARBA" id="ARBA00022485"/>
    </source>
</evidence>
<dbReference type="SMART" id="SM00987">
    <property type="entry name" value="UreE_C"/>
    <property type="match status" value="1"/>
</dbReference>
<keyword evidence="8" id="KW-0411">Iron-sulfur</keyword>
<dbReference type="NCBIfam" id="TIGR03915">
    <property type="entry name" value="SAM_7_link_chp"/>
    <property type="match status" value="1"/>
</dbReference>